<comment type="caution">
    <text evidence="2">The sequence shown here is derived from an EMBL/GenBank/DDBJ whole genome shotgun (WGS) entry which is preliminary data.</text>
</comment>
<proteinExistence type="predicted"/>
<evidence type="ECO:0000313" key="3">
    <source>
        <dbReference type="Proteomes" id="UP000029227"/>
    </source>
</evidence>
<reference evidence="2 3" key="1">
    <citation type="journal article" date="2014" name="Genome Announc.">
        <title>Draft Genome Sequences of Two Vibrionaceae Species, Vibrio ponticus C121 and Photobacterium aphoticum C119, Isolated as Coral Reef Microbiota.</title>
        <authorList>
            <person name="Al-saari N."/>
            <person name="Meirelles P.M."/>
            <person name="Mino S."/>
            <person name="Suda W."/>
            <person name="Oshima K."/>
            <person name="Hattori M."/>
            <person name="Ohkuma M."/>
            <person name="Thompson F.L."/>
            <person name="Gomez-Gil B."/>
            <person name="Sawabe T."/>
            <person name="Sawabe T."/>
        </authorList>
    </citation>
    <scope>NUCLEOTIDE SEQUENCE [LARGE SCALE GENOMIC DNA]</scope>
    <source>
        <strain evidence="2 3">JCM 19237</strain>
    </source>
</reference>
<dbReference type="Proteomes" id="UP000029227">
    <property type="component" value="Unassembled WGS sequence"/>
</dbReference>
<dbReference type="EMBL" id="BBMN01000004">
    <property type="protein sequence ID" value="GAL04526.1"/>
    <property type="molecule type" value="Genomic_DNA"/>
</dbReference>
<gene>
    <name evidence="2" type="ORF">JCM19237_1198</name>
</gene>
<dbReference type="eggNOG" id="COG3455">
    <property type="taxonomic scope" value="Bacteria"/>
</dbReference>
<evidence type="ECO:0000313" key="2">
    <source>
        <dbReference type="EMBL" id="GAL04526.1"/>
    </source>
</evidence>
<name>A0A090QNQ7_9GAMM</name>
<sequence>MSEATLVKPRPGVRGKGQDTKTSGAATGSADQTLVLTKVKPSGKQRRVQPLGQNPLVEEASILLSIIGQIRSTTRHSDVSFCSKAVSRRSVTMKCVYVRSQ</sequence>
<evidence type="ECO:0000256" key="1">
    <source>
        <dbReference type="SAM" id="MobiDB-lite"/>
    </source>
</evidence>
<dbReference type="AlphaFoldDB" id="A0A090QNQ7"/>
<organism evidence="2 3">
    <name type="scientific">Photobacterium aphoticum</name>
    <dbReference type="NCBI Taxonomy" id="754436"/>
    <lineage>
        <taxon>Bacteria</taxon>
        <taxon>Pseudomonadati</taxon>
        <taxon>Pseudomonadota</taxon>
        <taxon>Gammaproteobacteria</taxon>
        <taxon>Vibrionales</taxon>
        <taxon>Vibrionaceae</taxon>
        <taxon>Photobacterium</taxon>
    </lineage>
</organism>
<protein>
    <submittedName>
        <fullName evidence="2">Uncharacterized protein</fullName>
    </submittedName>
</protein>
<accession>A0A090QNQ7</accession>
<feature type="compositionally biased region" description="Polar residues" evidence="1">
    <location>
        <begin position="20"/>
        <end position="31"/>
    </location>
</feature>
<feature type="region of interest" description="Disordered" evidence="1">
    <location>
        <begin position="1"/>
        <end position="31"/>
    </location>
</feature>
<dbReference type="STRING" id="754436.JCM19237_1198"/>